<accession>A0A1V4SHZ9</accession>
<dbReference type="Proteomes" id="UP000191554">
    <property type="component" value="Unassembled WGS sequence"/>
</dbReference>
<comment type="caution">
    <text evidence="2">The sequence shown here is derived from an EMBL/GenBank/DDBJ whole genome shotgun (WGS) entry which is preliminary data.</text>
</comment>
<evidence type="ECO:0000313" key="2">
    <source>
        <dbReference type="EMBL" id="OPX42857.1"/>
    </source>
</evidence>
<dbReference type="STRING" id="48256.CLHUN_31810"/>
<evidence type="ECO:0000256" key="1">
    <source>
        <dbReference type="SAM" id="MobiDB-lite"/>
    </source>
</evidence>
<sequence length="61" mass="6848">MDAVRNELKTGLPTNGKFHTQKLNDYSNALQRRLRAGDLNDYDKSVVNSLIEDINKALSGK</sequence>
<dbReference type="OrthoDB" id="9182684at2"/>
<evidence type="ECO:0000313" key="3">
    <source>
        <dbReference type="Proteomes" id="UP000191554"/>
    </source>
</evidence>
<gene>
    <name evidence="2" type="ORF">CLHUN_31810</name>
</gene>
<keyword evidence="3" id="KW-1185">Reference proteome</keyword>
<feature type="region of interest" description="Disordered" evidence="1">
    <location>
        <begin position="1"/>
        <end position="20"/>
    </location>
</feature>
<name>A0A1V4SHZ9_RUMHU</name>
<protein>
    <submittedName>
        <fullName evidence="2">Uncharacterized protein</fullName>
    </submittedName>
</protein>
<dbReference type="RefSeq" id="WP_080065619.1">
    <property type="nucleotide sequence ID" value="NZ_MZGX01000023.1"/>
</dbReference>
<dbReference type="EMBL" id="MZGX01000023">
    <property type="protein sequence ID" value="OPX42857.1"/>
    <property type="molecule type" value="Genomic_DNA"/>
</dbReference>
<proteinExistence type="predicted"/>
<organism evidence="2 3">
    <name type="scientific">Ruminiclostridium hungatei</name>
    <name type="common">Clostridium hungatei</name>
    <dbReference type="NCBI Taxonomy" id="48256"/>
    <lineage>
        <taxon>Bacteria</taxon>
        <taxon>Bacillati</taxon>
        <taxon>Bacillota</taxon>
        <taxon>Clostridia</taxon>
        <taxon>Eubacteriales</taxon>
        <taxon>Oscillospiraceae</taxon>
        <taxon>Ruminiclostridium</taxon>
    </lineage>
</organism>
<reference evidence="2 3" key="1">
    <citation type="submission" date="2017-03" db="EMBL/GenBank/DDBJ databases">
        <title>Genome sequence of Clostridium hungatei DSM 14427.</title>
        <authorList>
            <person name="Poehlein A."/>
            <person name="Daniel R."/>
        </authorList>
    </citation>
    <scope>NUCLEOTIDE SEQUENCE [LARGE SCALE GENOMIC DNA]</scope>
    <source>
        <strain evidence="2 3">DSM 14427</strain>
    </source>
</reference>
<dbReference type="AlphaFoldDB" id="A0A1V4SHZ9"/>